<proteinExistence type="predicted"/>
<accession>A0A6J4V4B6</accession>
<dbReference type="AlphaFoldDB" id="A0A6J4V4B6"/>
<dbReference type="EMBL" id="CADCWK010000255">
    <property type="protein sequence ID" value="CAA9568121.1"/>
    <property type="molecule type" value="Genomic_DNA"/>
</dbReference>
<organism evidence="1">
    <name type="scientific">uncultured Thermomicrobiales bacterium</name>
    <dbReference type="NCBI Taxonomy" id="1645740"/>
    <lineage>
        <taxon>Bacteria</taxon>
        <taxon>Pseudomonadati</taxon>
        <taxon>Thermomicrobiota</taxon>
        <taxon>Thermomicrobia</taxon>
        <taxon>Thermomicrobiales</taxon>
        <taxon>environmental samples</taxon>
    </lineage>
</organism>
<name>A0A6J4V4B6_9BACT</name>
<reference evidence="1" key="1">
    <citation type="submission" date="2020-02" db="EMBL/GenBank/DDBJ databases">
        <authorList>
            <person name="Meier V. D."/>
        </authorList>
    </citation>
    <scope>NUCLEOTIDE SEQUENCE</scope>
    <source>
        <strain evidence="1">AVDCRST_MAG33</strain>
    </source>
</reference>
<gene>
    <name evidence="1" type="ORF">AVDCRST_MAG33-2248</name>
</gene>
<protein>
    <submittedName>
        <fullName evidence="1">Uncharacterized protein</fullName>
    </submittedName>
</protein>
<sequence>MRPETPKLLEDIRDAARFVLDVTRRDCRVLHEQPAAPSGRRAQRRDL</sequence>
<evidence type="ECO:0000313" key="1">
    <source>
        <dbReference type="EMBL" id="CAA9568121.1"/>
    </source>
</evidence>